<dbReference type="SUPFAM" id="SSF111331">
    <property type="entry name" value="NAD kinase/diacylglycerol kinase-like"/>
    <property type="match status" value="2"/>
</dbReference>
<dbReference type="Gene3D" id="2.60.200.40">
    <property type="match status" value="1"/>
</dbReference>
<reference evidence="2 3" key="1">
    <citation type="journal article" date="2023" name="Sci. Data">
        <title>Genome assembly of the Korean intertidal mud-creeper Batillaria attramentaria.</title>
        <authorList>
            <person name="Patra A.K."/>
            <person name="Ho P.T."/>
            <person name="Jun S."/>
            <person name="Lee S.J."/>
            <person name="Kim Y."/>
            <person name="Won Y.J."/>
        </authorList>
    </citation>
    <scope>NUCLEOTIDE SEQUENCE [LARGE SCALE GENOMIC DNA]</scope>
    <source>
        <strain evidence="2">Wonlab-2016</strain>
    </source>
</reference>
<organism evidence="2 3">
    <name type="scientific">Batillaria attramentaria</name>
    <dbReference type="NCBI Taxonomy" id="370345"/>
    <lineage>
        <taxon>Eukaryota</taxon>
        <taxon>Metazoa</taxon>
        <taxon>Spiralia</taxon>
        <taxon>Lophotrochozoa</taxon>
        <taxon>Mollusca</taxon>
        <taxon>Gastropoda</taxon>
        <taxon>Caenogastropoda</taxon>
        <taxon>Sorbeoconcha</taxon>
        <taxon>Cerithioidea</taxon>
        <taxon>Batillariidae</taxon>
        <taxon>Batillaria</taxon>
    </lineage>
</organism>
<dbReference type="Gene3D" id="3.40.50.10330">
    <property type="entry name" value="Probable inorganic polyphosphate/atp-NAD kinase, domain 1"/>
    <property type="match status" value="2"/>
</dbReference>
<evidence type="ECO:0000313" key="2">
    <source>
        <dbReference type="EMBL" id="KAK7495949.1"/>
    </source>
</evidence>
<dbReference type="InterPro" id="IPR017438">
    <property type="entry name" value="ATP-NAD_kinase_N"/>
</dbReference>
<protein>
    <recommendedName>
        <fullName evidence="1">DAGKc domain-containing protein</fullName>
    </recommendedName>
</protein>
<gene>
    <name evidence="2" type="ORF">BaRGS_00012939</name>
</gene>
<keyword evidence="3" id="KW-1185">Reference proteome</keyword>
<feature type="domain" description="DAGKc" evidence="1">
    <location>
        <begin position="1"/>
        <end position="150"/>
    </location>
</feature>
<dbReference type="Proteomes" id="UP001519460">
    <property type="component" value="Unassembled WGS sequence"/>
</dbReference>
<dbReference type="PANTHER" id="PTHR12358:SF111">
    <property type="entry name" value="CERAMIDE KINASE, ISOFORM A"/>
    <property type="match status" value="1"/>
</dbReference>
<feature type="non-terminal residue" evidence="2">
    <location>
        <position position="1"/>
    </location>
</feature>
<evidence type="ECO:0000259" key="1">
    <source>
        <dbReference type="PROSITE" id="PS50146"/>
    </source>
</evidence>
<dbReference type="PANTHER" id="PTHR12358">
    <property type="entry name" value="SPHINGOSINE KINASE"/>
    <property type="match status" value="1"/>
</dbReference>
<proteinExistence type="predicted"/>
<dbReference type="Pfam" id="PF00781">
    <property type="entry name" value="DAGK_cat"/>
    <property type="match status" value="2"/>
</dbReference>
<dbReference type="PROSITE" id="PS50146">
    <property type="entry name" value="DAGK"/>
    <property type="match status" value="2"/>
</dbReference>
<dbReference type="SMART" id="SM00046">
    <property type="entry name" value="DAGKc"/>
    <property type="match status" value="1"/>
</dbReference>
<comment type="caution">
    <text evidence="2">The sequence shown here is derived from an EMBL/GenBank/DDBJ whole genome shotgun (WGS) entry which is preliminary data.</text>
</comment>
<dbReference type="EMBL" id="JACVVK020000071">
    <property type="protein sequence ID" value="KAK7495949.1"/>
    <property type="molecule type" value="Genomic_DNA"/>
</dbReference>
<sequence>KPQKLMIVINPIGGKKIGRQLFEKLARPLFTLAGIELDVIVTERAGHATDIANNLNPSSIDGLVVVGGDGMYMEVMEPLLKKAQDEARVNVDNPNAQLAKPQVRIGILPAGTGNVVSGVINGIIDFETATLNVIRGETDRGGVFSIHEADTGALIHYSGLLIGYGLLGDILDRSQTLRWMKGRLRYAYVLLTKCFGRKRMYNIDVEVLREKPYGSDVEKQSGGKANSHATGWTRLGEKRLTTLMALTPHLDVEGEKMEADLFTDGFHSCLISSRSGFQLLSIMIGLMKQKRDTFNPNYTEVLTKIQGLRFKLNEEKGRRSSSHAHYISRALTVDGEMRTCSANEVPVLEVSWRDVVCACPAPTKKSWFANSKDHASSESRSFIIHFITKDRQSKKCRCDNVQLHTKDDSCDAWISQIEDKKKEGKPQKLLIIINPIGGKGTARQQFEKLVVVGGDGMYMEVLHPLVLKAQEEAGVNVDDPEAQLVRPPVMIGILPAGTGNGMSNMINGVIDFETAALNIIRDLMIAKVFGRKRVYDLDVEVLQDVPHESSVDEQVVDKVAMPSPEWTKLGVKHVTSLIAMTAHIDVEGEAEKMVFDPFTDGFHASLCSTQSGFDYVKMMFSIIRQRKDTFEHDYFEVLNKIKGLRFKLIEENGGELASGQTVDQHDVSRLLDVDGEAVRCSVPDIELRFHPHMIQMFSARDN</sequence>
<dbReference type="InterPro" id="IPR050187">
    <property type="entry name" value="Lipid_Phosphate_FormReg"/>
</dbReference>
<dbReference type="InterPro" id="IPR001206">
    <property type="entry name" value="Diacylglycerol_kinase_cat_dom"/>
</dbReference>
<name>A0ABD0L968_9CAEN</name>
<evidence type="ECO:0000313" key="3">
    <source>
        <dbReference type="Proteomes" id="UP001519460"/>
    </source>
</evidence>
<accession>A0ABD0L968</accession>
<dbReference type="InterPro" id="IPR016064">
    <property type="entry name" value="NAD/diacylglycerol_kinase_sf"/>
</dbReference>
<feature type="domain" description="DAGKc" evidence="1">
    <location>
        <begin position="444"/>
        <end position="538"/>
    </location>
</feature>
<dbReference type="AlphaFoldDB" id="A0ABD0L968"/>